<evidence type="ECO:0000256" key="3">
    <source>
        <dbReference type="ARBA" id="ARBA00010600"/>
    </source>
</evidence>
<dbReference type="InterPro" id="IPR016900">
    <property type="entry name" value="Alg10"/>
</dbReference>
<comment type="caution">
    <text evidence="15">The sequence shown here is derived from an EMBL/GenBank/DDBJ whole genome shotgun (WGS) entry which is preliminary data.</text>
</comment>
<evidence type="ECO:0000256" key="9">
    <source>
        <dbReference type="ARBA" id="ARBA00022824"/>
    </source>
</evidence>
<evidence type="ECO:0000256" key="5">
    <source>
        <dbReference type="ARBA" id="ARBA00018512"/>
    </source>
</evidence>
<dbReference type="PIRSF" id="PIRSF028810">
    <property type="entry name" value="Alpha1_2_glucosyltferase_Alg10"/>
    <property type="match status" value="1"/>
</dbReference>
<dbReference type="EMBL" id="JTDY01007754">
    <property type="protein sequence ID" value="KOB64968.1"/>
    <property type="molecule type" value="Genomic_DNA"/>
</dbReference>
<dbReference type="GO" id="GO:0006488">
    <property type="term" value="P:dolichol-linked oligosaccharide biosynthetic process"/>
    <property type="evidence" value="ECO:0007669"/>
    <property type="project" value="UniProtKB-UniRule"/>
</dbReference>
<organism evidence="15 16">
    <name type="scientific">Operophtera brumata</name>
    <name type="common">Winter moth</name>
    <name type="synonym">Phalaena brumata</name>
    <dbReference type="NCBI Taxonomy" id="104452"/>
    <lineage>
        <taxon>Eukaryota</taxon>
        <taxon>Metazoa</taxon>
        <taxon>Ecdysozoa</taxon>
        <taxon>Arthropoda</taxon>
        <taxon>Hexapoda</taxon>
        <taxon>Insecta</taxon>
        <taxon>Pterygota</taxon>
        <taxon>Neoptera</taxon>
        <taxon>Endopterygota</taxon>
        <taxon>Lepidoptera</taxon>
        <taxon>Glossata</taxon>
        <taxon>Ditrysia</taxon>
        <taxon>Geometroidea</taxon>
        <taxon>Geometridae</taxon>
        <taxon>Larentiinae</taxon>
        <taxon>Operophtera</taxon>
    </lineage>
</organism>
<dbReference type="AlphaFoldDB" id="A0A0L7KNS7"/>
<comment type="pathway">
    <text evidence="2">Protein modification; protein glycosylation.</text>
</comment>
<feature type="transmembrane region" description="Helical" evidence="14">
    <location>
        <begin position="306"/>
        <end position="325"/>
    </location>
</feature>
<feature type="transmembrane region" description="Helical" evidence="14">
    <location>
        <begin position="266"/>
        <end position="285"/>
    </location>
</feature>
<evidence type="ECO:0000256" key="12">
    <source>
        <dbReference type="ARBA" id="ARBA00044727"/>
    </source>
</evidence>
<evidence type="ECO:0000256" key="13">
    <source>
        <dbReference type="ARBA" id="ARBA00048064"/>
    </source>
</evidence>
<dbReference type="EC" id="2.4.1.256" evidence="4 14"/>
<dbReference type="GO" id="GO:0106073">
    <property type="term" value="F:dolichyl pyrophosphate Glc2Man9GlcNAc2 alpha-1,2-glucosyltransferase activity"/>
    <property type="evidence" value="ECO:0007669"/>
    <property type="project" value="UniProtKB-UniRule"/>
</dbReference>
<dbReference type="GO" id="GO:0005789">
    <property type="term" value="C:endoplasmic reticulum membrane"/>
    <property type="evidence" value="ECO:0007669"/>
    <property type="project" value="UniProtKB-SubCell"/>
</dbReference>
<comment type="catalytic activity">
    <reaction evidence="13">
        <text>an alpha-D-Glc-(1-&gt;3)-alpha-D-Glc-(1-&gt;3)-alpha-D-Man-(1-&gt;2)-alpha-D-Man-(1-&gt;2)-alpha-D-Man-(1-&gt;3)-[alpha-D-Man-(1-&gt;2)-alpha-D-Man-(1-&gt;3)-[alpha-D-Man-(1-&gt;2)-alpha-D-Man-(1-&gt;6)]-alpha-D-Man-(1-&gt;6)]-beta-D-Man-(1-&gt;4)-beta-D-GlcNAc-(1-&gt;4)-alpha-D-GlcNAc-diphospho-di-trans,poly-cis-dolichol + a di-trans,poly-cis-dolichyl beta-D-glucosyl phosphate = a alpha-D-Glc-(1-&gt;2)-alpha-D-Glc-(1-&gt;3)-alpha-D-Glc-(1-&gt;3)-alpha-D-Man-(1-&gt;2)-alpha-D-Man-(1-&gt;2)-alpha-D-Man-(1-&gt;3)-[alpha-D-Man-(1-&gt;2)-alpha-D-Man-(1-&gt;3)-[alpha-D-Man-(1-&gt;2)-alpha-D-Man-(1-&gt;6)]-alpha-D-Man-(1-&gt;6)]-beta-D-Man-(1-&gt;4)-beta-D-GlcNAc-(1-&gt;4)-alpha-D-GlcNAc-diphospho-di-trans,poly-cis-dolichol + a di-trans,poly-cis-dolichyl phosphate + H(+)</text>
        <dbReference type="Rhea" id="RHEA:29543"/>
        <dbReference type="Rhea" id="RHEA-COMP:19498"/>
        <dbReference type="Rhea" id="RHEA-COMP:19502"/>
        <dbReference type="Rhea" id="RHEA-COMP:19512"/>
        <dbReference type="Rhea" id="RHEA-COMP:19522"/>
        <dbReference type="ChEBI" id="CHEBI:15378"/>
        <dbReference type="ChEBI" id="CHEBI:57525"/>
        <dbReference type="ChEBI" id="CHEBI:57683"/>
        <dbReference type="ChEBI" id="CHEBI:132522"/>
        <dbReference type="ChEBI" id="CHEBI:132523"/>
        <dbReference type="EC" id="2.4.1.256"/>
    </reaction>
    <physiologicalReaction direction="left-to-right" evidence="13">
        <dbReference type="Rhea" id="RHEA:29544"/>
    </physiologicalReaction>
</comment>
<comment type="function">
    <text evidence="12">Dol-P-Glc:Glc(2)Man(9)GlcNAc(2)-PP-Dol alpha-1,2-glucosyltransferase that operates in the biosynthetic pathway of dolichol-linked oligosaccharides, the glycan precursors employed in protein asparagine (N)-glycosylation. The assembly of dolichol-linked oligosaccharides begins on the cytosolic side of the endoplasmic reticulum membrane and finishes in its lumen. The sequential addition of sugars to dolichol pyrophosphate produces dolichol-linked oligosaccharides containing fourteen sugars, including two GlcNAcs, nine mannoses and three glucoses. Once assembled, the oligosaccharide is transferred from the lipid to nascent proteins by oligosaccharyltransferases. In the lumen of the endoplasmic reticulum, adds the third and last glucose residue from dolichyl phosphate glucose (Dol-P-Glc) onto the lipid-linked oligosaccharide intermediate Glc(2)Man(9)GlcNAc(2)-PP-Dol to produce Glc(3)Man(9)GlcNAc(2)-PP-Dol.</text>
</comment>
<dbReference type="GO" id="GO:0034220">
    <property type="term" value="P:monoatomic ion transmembrane transport"/>
    <property type="evidence" value="ECO:0007669"/>
    <property type="project" value="UniProtKB-KW"/>
</dbReference>
<keyword evidence="6 14" id="KW-0328">Glycosyltransferase</keyword>
<gene>
    <name evidence="15" type="ORF">OBRU01_23836</name>
</gene>
<evidence type="ECO:0000256" key="14">
    <source>
        <dbReference type="PIRNR" id="PIRNR028810"/>
    </source>
</evidence>
<feature type="transmembrane region" description="Helical" evidence="14">
    <location>
        <begin position="138"/>
        <end position="158"/>
    </location>
</feature>
<keyword evidence="15" id="KW-0406">Ion transport</keyword>
<feature type="transmembrane region" description="Helical" evidence="14">
    <location>
        <begin position="448"/>
        <end position="470"/>
    </location>
</feature>
<evidence type="ECO:0000256" key="1">
    <source>
        <dbReference type="ARBA" id="ARBA00004477"/>
    </source>
</evidence>
<feature type="transmembrane region" description="Helical" evidence="14">
    <location>
        <begin position="410"/>
        <end position="427"/>
    </location>
</feature>
<accession>A0A0L7KNS7</accession>
<comment type="similarity">
    <text evidence="3 14">Belongs to the ALG10 glucosyltransferase family.</text>
</comment>
<feature type="transmembrane region" description="Helical" evidence="14">
    <location>
        <begin position="98"/>
        <end position="118"/>
    </location>
</feature>
<evidence type="ECO:0000256" key="2">
    <source>
        <dbReference type="ARBA" id="ARBA00004922"/>
    </source>
</evidence>
<evidence type="ECO:0000256" key="10">
    <source>
        <dbReference type="ARBA" id="ARBA00022989"/>
    </source>
</evidence>
<evidence type="ECO:0000313" key="16">
    <source>
        <dbReference type="Proteomes" id="UP000037510"/>
    </source>
</evidence>
<dbReference type="PANTHER" id="PTHR12989:SF10">
    <property type="entry name" value="DOL-P-GLC:GLC(2)MAN(9)GLCNAC(2)-PP-DOL ALPHA-1,2-GLUCOSYLTRANSFERASE-RELATED"/>
    <property type="match status" value="1"/>
</dbReference>
<dbReference type="PANTHER" id="PTHR12989">
    <property type="entry name" value="ALPHA-1,2-GLUCOSYLTRANSFERASE ALG10"/>
    <property type="match status" value="1"/>
</dbReference>
<name>A0A0L7KNS7_OPEBR</name>
<evidence type="ECO:0000256" key="11">
    <source>
        <dbReference type="ARBA" id="ARBA00023136"/>
    </source>
</evidence>
<keyword evidence="9" id="KW-0256">Endoplasmic reticulum</keyword>
<dbReference type="STRING" id="104452.A0A0L7KNS7"/>
<evidence type="ECO:0000256" key="6">
    <source>
        <dbReference type="ARBA" id="ARBA00022676"/>
    </source>
</evidence>
<evidence type="ECO:0000256" key="8">
    <source>
        <dbReference type="ARBA" id="ARBA00022692"/>
    </source>
</evidence>
<evidence type="ECO:0000256" key="7">
    <source>
        <dbReference type="ARBA" id="ARBA00022679"/>
    </source>
</evidence>
<feature type="transmembrane region" description="Helical" evidence="14">
    <location>
        <begin position="170"/>
        <end position="193"/>
    </location>
</feature>
<reference evidence="15 16" key="1">
    <citation type="journal article" date="2015" name="Genome Biol. Evol.">
        <title>The genome of winter moth (Operophtera brumata) provides a genomic perspective on sexual dimorphism and phenology.</title>
        <authorList>
            <person name="Derks M.F."/>
            <person name="Smit S."/>
            <person name="Salis L."/>
            <person name="Schijlen E."/>
            <person name="Bossers A."/>
            <person name="Mateman C."/>
            <person name="Pijl A.S."/>
            <person name="de Ridder D."/>
            <person name="Groenen M.A."/>
            <person name="Visser M.E."/>
            <person name="Megens H.J."/>
        </authorList>
    </citation>
    <scope>NUCLEOTIDE SEQUENCE [LARGE SCALE GENOMIC DNA]</scope>
    <source>
        <strain evidence="15">WM2013NL</strain>
        <tissue evidence="15">Head and thorax</tissue>
    </source>
</reference>
<proteinExistence type="inferred from homology"/>
<sequence length="487" mass="57279">MTLETFKMNSSQRILVLLIATFSAYFTTSKYIFDQVYDTLPVVIDEQFHVPQGLAYCNENYSYWDPKITTLPGLYLVSATAIRFYFECNLYNLRFVNLIASCVNLVLFVSILKYVYFMEIRKSKIVLQALSLTILPPLYFFSHVYYTDTLSLTFLLAFSRLCFTSKYKSLMLIFGFLSVLMRQTNIAWIAMVFGHKALDILVKSSRVFGNQYLTNVTFGKNSLIARDIDKSKLKRYYNLSDVFIALKYHIRTCFTSFFNFLSLQDWLVLITHTMLLVSFVVFVYINGSIVVGDKKAHEASLHVPQLLYFLLFYGVFGFPYVLAKLPSTIHLIKINKLNILLLALVMGVIVHFNTVVHPYLLADNRHFTFYVWNRWFGKYDFAVYATIPVYIFLLFSLYDNLKGQNCISFLLPYSVCLFLVLGLQKMIEVRYFLIPYIILRLRFIRPSYYIVLIEFFWYLAINTCAFYVFFNKEVIWSDFDYAQRIIW</sequence>
<feature type="transmembrane region" description="Helical" evidence="14">
    <location>
        <begin position="337"/>
        <end position="360"/>
    </location>
</feature>
<keyword evidence="15" id="KW-0407">Ion channel</keyword>
<keyword evidence="16" id="KW-1185">Reference proteome</keyword>
<feature type="transmembrane region" description="Helical" evidence="14">
    <location>
        <begin position="381"/>
        <end position="398"/>
    </location>
</feature>
<keyword evidence="10 14" id="KW-1133">Transmembrane helix</keyword>
<feature type="transmembrane region" description="Helical" evidence="14">
    <location>
        <begin position="14"/>
        <end position="33"/>
    </location>
</feature>
<comment type="subcellular location">
    <subcellularLocation>
        <location evidence="1">Endoplasmic reticulum membrane</location>
        <topology evidence="1">Multi-pass membrane protein</topology>
    </subcellularLocation>
</comment>
<protein>
    <recommendedName>
        <fullName evidence="5 14">Dol-P-Glc:Glc(2)Man(9)GlcNAc(2)-PP-Dol alpha-1,2-glucosyltransferase</fullName>
        <ecNumber evidence="4 14">2.4.1.256</ecNumber>
    </recommendedName>
</protein>
<dbReference type="Pfam" id="PF04922">
    <property type="entry name" value="DIE2_ALG10"/>
    <property type="match status" value="1"/>
</dbReference>
<keyword evidence="8 14" id="KW-0812">Transmembrane</keyword>
<keyword evidence="15" id="KW-0813">Transport</keyword>
<keyword evidence="11 14" id="KW-0472">Membrane</keyword>
<evidence type="ECO:0000313" key="15">
    <source>
        <dbReference type="EMBL" id="KOB64968.1"/>
    </source>
</evidence>
<feature type="transmembrane region" description="Helical" evidence="14">
    <location>
        <begin position="68"/>
        <end position="86"/>
    </location>
</feature>
<evidence type="ECO:0000256" key="4">
    <source>
        <dbReference type="ARBA" id="ARBA00011967"/>
    </source>
</evidence>
<dbReference type="Proteomes" id="UP000037510">
    <property type="component" value="Unassembled WGS sequence"/>
</dbReference>
<keyword evidence="7" id="KW-0808">Transferase</keyword>